<organism evidence="2 3">
    <name type="scientific">Constantimarinum furrinae</name>
    <dbReference type="NCBI Taxonomy" id="2562285"/>
    <lineage>
        <taxon>Bacteria</taxon>
        <taxon>Pseudomonadati</taxon>
        <taxon>Bacteroidota</taxon>
        <taxon>Flavobacteriia</taxon>
        <taxon>Flavobacteriales</taxon>
        <taxon>Flavobacteriaceae</taxon>
        <taxon>Altibacter/Constantimarinum group</taxon>
        <taxon>Constantimarinum</taxon>
    </lineage>
</organism>
<dbReference type="Proteomes" id="UP000515514">
    <property type="component" value="Chromosome"/>
</dbReference>
<evidence type="ECO:0000313" key="3">
    <source>
        <dbReference type="Proteomes" id="UP000515514"/>
    </source>
</evidence>
<protein>
    <submittedName>
        <fullName evidence="2">Uncharacterized protein</fullName>
    </submittedName>
</protein>
<accession>A0A7G8PVR4</accession>
<feature type="signal peptide" evidence="1">
    <location>
        <begin position="1"/>
        <end position="22"/>
    </location>
</feature>
<feature type="chain" id="PRO_5028904581" evidence="1">
    <location>
        <begin position="23"/>
        <end position="55"/>
    </location>
</feature>
<name>A0A7G8PVR4_9FLAO</name>
<dbReference type="KEGG" id="alti:ALE3EI_1883"/>
<sequence>MSTLVSLLLAAILNMISVQTYSEEINQASITEINCCKYQVHTRNACLINQDEQLF</sequence>
<evidence type="ECO:0000256" key="1">
    <source>
        <dbReference type="SAM" id="SignalP"/>
    </source>
</evidence>
<gene>
    <name evidence="2" type="ORF">ALE3EI_1883</name>
</gene>
<dbReference type="AlphaFoldDB" id="A0A7G8PVR4"/>
<keyword evidence="1" id="KW-0732">Signal</keyword>
<keyword evidence="3" id="KW-1185">Reference proteome</keyword>
<evidence type="ECO:0000313" key="2">
    <source>
        <dbReference type="EMBL" id="QNJ98430.1"/>
    </source>
</evidence>
<proteinExistence type="predicted"/>
<reference evidence="2 3" key="1">
    <citation type="submission" date="2020-04" db="EMBL/GenBank/DDBJ databases">
        <title>Genome sequence of Altibacter aquimarinus strain ALE3EI.</title>
        <authorList>
            <person name="Oh H.-M."/>
            <person name="Jang D."/>
        </authorList>
    </citation>
    <scope>NUCLEOTIDE SEQUENCE [LARGE SCALE GENOMIC DNA]</scope>
    <source>
        <strain evidence="2 3">ALE3EI</strain>
    </source>
</reference>
<dbReference type="EMBL" id="CP052909">
    <property type="protein sequence ID" value="QNJ98430.1"/>
    <property type="molecule type" value="Genomic_DNA"/>
</dbReference>